<evidence type="ECO:0000313" key="3">
    <source>
        <dbReference type="EMBL" id="QCD47260.1"/>
    </source>
</evidence>
<dbReference type="PANTHER" id="PTHR35812">
    <property type="entry name" value="LIPOPROTEIN"/>
    <property type="match status" value="1"/>
</dbReference>
<dbReference type="Proteomes" id="UP000502377">
    <property type="component" value="Chromosome"/>
</dbReference>
<keyword evidence="1" id="KW-0732">Signal</keyword>
<accession>A0A6G5QNL5</accession>
<evidence type="ECO:0000256" key="1">
    <source>
        <dbReference type="SAM" id="SignalP"/>
    </source>
</evidence>
<sequence>MKKILAFIALFAIFAVGATADQMGEVEAEEFYKSEFKKAGLPPALKGEAYKRVFNEYMDEDPDGLLRNGKHKELAKFRTKYCYRGFYEACQKLGEQYMLGLGVETDFKRSVLLMNYSLINSEYKYLKIRSKKMLDLLKSISEEKVSADKRTKAIIHAFAEATMQCYQEKTKERNCLFSLILSEAIPTSLIDNEIPTLNGQKALDIKLAVVEMMKEDIGKHKSSSQFVPMIIYYNEMLSYASNSRTQTPNLTQSETAPSSYEVTYRDDSERTVVDTTYRLMWQDDDKIFEGTWDEAKHYCENLNFAWYDDWSLPTRSELLSIIDDSKDHPAINGTFKNVKQDRYWSSMKSADSSPNAWVVNFKFGYEGWSSASGKSFVRCVRRY</sequence>
<feature type="signal peptide" evidence="1">
    <location>
        <begin position="1"/>
        <end position="20"/>
    </location>
</feature>
<dbReference type="PANTHER" id="PTHR35812:SF1">
    <property type="entry name" value="LIPOPROTEIN"/>
    <property type="match status" value="1"/>
</dbReference>
<dbReference type="InterPro" id="IPR011460">
    <property type="entry name" value="Lcl_C"/>
</dbReference>
<gene>
    <name evidence="3" type="ORF">CRECT_1625</name>
</gene>
<reference evidence="3 4" key="1">
    <citation type="submission" date="2016-07" db="EMBL/GenBank/DDBJ databases">
        <title>Comparative genomics of the Campylobacter concisus group.</title>
        <authorList>
            <person name="Miller W.G."/>
            <person name="Yee E."/>
            <person name="Chapman M.H."/>
            <person name="Huynh S."/>
            <person name="Bono J.L."/>
            <person name="On S.L.W."/>
            <person name="StLeger J."/>
            <person name="Foster G."/>
            <person name="Parker C.T."/>
        </authorList>
    </citation>
    <scope>NUCLEOTIDE SEQUENCE [LARGE SCALE GENOMIC DNA]</scope>
    <source>
        <strain evidence="3 4">ATCC 33238</strain>
    </source>
</reference>
<feature type="domain" description="Lcl C-terminal" evidence="2">
    <location>
        <begin position="271"/>
        <end position="381"/>
    </location>
</feature>
<dbReference type="EMBL" id="CP012543">
    <property type="protein sequence ID" value="QCD47260.1"/>
    <property type="molecule type" value="Genomic_DNA"/>
</dbReference>
<evidence type="ECO:0000313" key="4">
    <source>
        <dbReference type="Proteomes" id="UP000502377"/>
    </source>
</evidence>
<dbReference type="AlphaFoldDB" id="A0A6G5QNL5"/>
<proteinExistence type="predicted"/>
<dbReference type="RefSeq" id="WP_004319550.1">
    <property type="nucleotide sequence ID" value="NZ_CP012543.1"/>
</dbReference>
<dbReference type="Pfam" id="PF07603">
    <property type="entry name" value="Lcl_C"/>
    <property type="match status" value="1"/>
</dbReference>
<name>A0A6G5QNL5_CAMRE</name>
<feature type="chain" id="PRO_5026210312" evidence="1">
    <location>
        <begin position="21"/>
        <end position="383"/>
    </location>
</feature>
<evidence type="ECO:0000259" key="2">
    <source>
        <dbReference type="Pfam" id="PF07603"/>
    </source>
</evidence>
<protein>
    <submittedName>
        <fullName evidence="3">Putative DUF1566 domain protein</fullName>
    </submittedName>
</protein>
<dbReference type="KEGG" id="crx:CRECT_1625"/>
<organism evidence="3 4">
    <name type="scientific">Campylobacter rectus</name>
    <name type="common">Wolinella recta</name>
    <dbReference type="NCBI Taxonomy" id="203"/>
    <lineage>
        <taxon>Bacteria</taxon>
        <taxon>Pseudomonadati</taxon>
        <taxon>Campylobacterota</taxon>
        <taxon>Epsilonproteobacteria</taxon>
        <taxon>Campylobacterales</taxon>
        <taxon>Campylobacteraceae</taxon>
        <taxon>Campylobacter</taxon>
    </lineage>
</organism>